<name>A0ABT3AV09_9CYAN</name>
<dbReference type="SUPFAM" id="SSF51197">
    <property type="entry name" value="Clavaminate synthase-like"/>
    <property type="match status" value="1"/>
</dbReference>
<dbReference type="Gene3D" id="2.60.120.620">
    <property type="entry name" value="q2cbj1_9rhob like domain"/>
    <property type="match status" value="1"/>
</dbReference>
<dbReference type="RefSeq" id="WP_263744465.1">
    <property type="nucleotide sequence ID" value="NZ_JAOWRF010000084.1"/>
</dbReference>
<keyword evidence="2" id="KW-1185">Reference proteome</keyword>
<comment type="caution">
    <text evidence="1">The sequence shown here is derived from an EMBL/GenBank/DDBJ whole genome shotgun (WGS) entry which is preliminary data.</text>
</comment>
<sequence>MSKAVSQYYPIAPHEWQSVLAAYESSTPYNYAVIDNFLQPDVCQQLHQELLNHPGWCNQNSTGQTLVGNMGPKIETIFAIAQSLKANCPSLFSDYELVEHWALMYPKNASGKLHSDVASLTLNLWLTPDEYNLEPNGGGLTFFDVKRESEPSPGKSLSYFWSEEYMKDHTAGQKVSISYKCNRALLFDASTFHKSDAFCFANTKAESHRINLSLAFDNPTVYQERNRALREAFTNSSN</sequence>
<gene>
    <name evidence="1" type="ORF">OGM63_05370</name>
</gene>
<accession>A0ABT3AV09</accession>
<reference evidence="1 2" key="1">
    <citation type="submission" date="2022-10" db="EMBL/GenBank/DDBJ databases">
        <title>Identification of biosynthetic pathway for the production of the potent trypsin inhibitor radiosumin.</title>
        <authorList>
            <person name="Fewer D.P."/>
            <person name="Delbaje E."/>
            <person name="Ouyang X."/>
            <person name="Agostino P.D."/>
            <person name="Wahlsten M."/>
            <person name="Jokela J."/>
            <person name="Permi P."/>
            <person name="Haapaniemi E."/>
            <person name="Koistinen H."/>
        </authorList>
    </citation>
    <scope>NUCLEOTIDE SEQUENCE [LARGE SCALE GENOMIC DNA]</scope>
    <source>
        <strain evidence="1 2">NIES-515</strain>
    </source>
</reference>
<dbReference type="Proteomes" id="UP001526143">
    <property type="component" value="Unassembled WGS sequence"/>
</dbReference>
<protein>
    <recommendedName>
        <fullName evidence="3">Prolyl 4-hydroxylase alpha subunit Fe(2+) 2OG dioxygenase domain-containing protein</fullName>
    </recommendedName>
</protein>
<organism evidence="1 2">
    <name type="scientific">Plectonema radiosum NIES-515</name>
    <dbReference type="NCBI Taxonomy" id="2986073"/>
    <lineage>
        <taxon>Bacteria</taxon>
        <taxon>Bacillati</taxon>
        <taxon>Cyanobacteriota</taxon>
        <taxon>Cyanophyceae</taxon>
        <taxon>Oscillatoriophycideae</taxon>
        <taxon>Oscillatoriales</taxon>
        <taxon>Microcoleaceae</taxon>
        <taxon>Plectonema</taxon>
    </lineage>
</organism>
<evidence type="ECO:0008006" key="3">
    <source>
        <dbReference type="Google" id="ProtNLM"/>
    </source>
</evidence>
<evidence type="ECO:0000313" key="1">
    <source>
        <dbReference type="EMBL" id="MCV3212962.1"/>
    </source>
</evidence>
<proteinExistence type="predicted"/>
<evidence type="ECO:0000313" key="2">
    <source>
        <dbReference type="Proteomes" id="UP001526143"/>
    </source>
</evidence>
<dbReference type="EMBL" id="JAOWRF010000084">
    <property type="protein sequence ID" value="MCV3212962.1"/>
    <property type="molecule type" value="Genomic_DNA"/>
</dbReference>